<protein>
    <recommendedName>
        <fullName evidence="1">PRTase-CE domain-containing protein</fullName>
    </recommendedName>
</protein>
<comment type="caution">
    <text evidence="2">The sequence shown here is derived from an EMBL/GenBank/DDBJ whole genome shotgun (WGS) entry which is preliminary data.</text>
</comment>
<proteinExistence type="predicted"/>
<name>A0A6G4WHM7_9HYPH</name>
<dbReference type="InterPro" id="IPR056920">
    <property type="entry name" value="PRTase-CE"/>
</dbReference>
<sequence length="622" mass="69967">MKITSSSEHVLIEDEQIGLGAVAPGEFSIPFKVMVVEPCDTFAADLHIIWGELGSSKPSEDLLEVRVLAQRADIDWRRYKYINPYAEAPAQGGRFIGRREQVHTLVSRILQTPMEPTYIDGQKRVGKTSLAQTAADEAMRNDPFRKLHKLYILWGNIAAEDSRTTIKNLGSEVERFILGALPDSGGFEPGVYDGTLAPLVKLSQNVHGLDQERRFVIILDEFDDIAQDLYLQGNLAETFFANIRALTATPNICLLLVGGENMPYVMDRQGQKLNRFSRVNLTYFSRAAEWEDFERLVRQPSEGVLEWHLDAISEVFNYSSGNPYFAKAVCKEVMTRAVSERDADITAEEVRAAINARISTFESNQFAHLWQDGIYSPMEEREVVALKRRRTLAAIARCLRAGEEPTLESIWSQRGATQLTKAELGSLLGDMVARDVLSEMGGVYDLKLPIFRLWLMGVGLSRVANDRLGEELASIDQQLEDDAQVLPEEIVSLTSGWPPYRGTLVGPERVRAWLSQRQTNREQRLLFTLLKAVRVVSVEENLQRLRTAGQVLREQLGVPTRKKLTDRREDVVVTYVDGEGKSGQRYASDFAEENKIARTAILPPLLVREGFSRIQPKGCRAP</sequence>
<evidence type="ECO:0000313" key="2">
    <source>
        <dbReference type="EMBL" id="NGO54305.1"/>
    </source>
</evidence>
<dbReference type="EMBL" id="JAAKZF010000048">
    <property type="protein sequence ID" value="NGO54305.1"/>
    <property type="molecule type" value="Genomic_DNA"/>
</dbReference>
<dbReference type="PANTHER" id="PTHR34301">
    <property type="entry name" value="DNA-BINDING PROTEIN-RELATED"/>
    <property type="match status" value="1"/>
</dbReference>
<dbReference type="Proteomes" id="UP001642900">
    <property type="component" value="Unassembled WGS sequence"/>
</dbReference>
<evidence type="ECO:0000259" key="1">
    <source>
        <dbReference type="Pfam" id="PF24390"/>
    </source>
</evidence>
<dbReference type="SUPFAM" id="SSF52540">
    <property type="entry name" value="P-loop containing nucleoside triphosphate hydrolases"/>
    <property type="match status" value="1"/>
</dbReference>
<dbReference type="Gene3D" id="3.40.50.300">
    <property type="entry name" value="P-loop containing nucleotide triphosphate hydrolases"/>
    <property type="match status" value="1"/>
</dbReference>
<gene>
    <name evidence="2" type="ORF">G6N73_24770</name>
</gene>
<dbReference type="Pfam" id="PF24390">
    <property type="entry name" value="PRTase-CE"/>
    <property type="match status" value="1"/>
</dbReference>
<dbReference type="PANTHER" id="PTHR34301:SF8">
    <property type="entry name" value="ATPASE DOMAIN-CONTAINING PROTEIN"/>
    <property type="match status" value="1"/>
</dbReference>
<keyword evidence="3" id="KW-1185">Reference proteome</keyword>
<dbReference type="InterPro" id="IPR027417">
    <property type="entry name" value="P-loop_NTPase"/>
</dbReference>
<accession>A0A6G4WHM7</accession>
<organism evidence="2 3">
    <name type="scientific">Allomesorhizobium camelthorni</name>
    <dbReference type="NCBI Taxonomy" id="475069"/>
    <lineage>
        <taxon>Bacteria</taxon>
        <taxon>Pseudomonadati</taxon>
        <taxon>Pseudomonadota</taxon>
        <taxon>Alphaproteobacteria</taxon>
        <taxon>Hyphomicrobiales</taxon>
        <taxon>Phyllobacteriaceae</taxon>
        <taxon>Allomesorhizobium</taxon>
    </lineage>
</organism>
<evidence type="ECO:0000313" key="3">
    <source>
        <dbReference type="Proteomes" id="UP001642900"/>
    </source>
</evidence>
<reference evidence="2 3" key="1">
    <citation type="submission" date="2020-02" db="EMBL/GenBank/DDBJ databases">
        <title>Genome sequence of strain CCNWXJ40-4.</title>
        <authorList>
            <person name="Gao J."/>
            <person name="Sun J."/>
        </authorList>
    </citation>
    <scope>NUCLEOTIDE SEQUENCE [LARGE SCALE GENOMIC DNA]</scope>
    <source>
        <strain evidence="2 3">CCNWXJ 40-4</strain>
    </source>
</reference>
<feature type="domain" description="PRTase-CE" evidence="1">
    <location>
        <begin position="510"/>
        <end position="597"/>
    </location>
</feature>
<dbReference type="AlphaFoldDB" id="A0A6G4WHM7"/>